<dbReference type="Pfam" id="PF24656">
    <property type="entry name" value="CEPT76_peptidase"/>
    <property type="match status" value="1"/>
</dbReference>
<comment type="subcellular location">
    <subcellularLocation>
        <location evidence="1">Cytoplasm</location>
        <location evidence="1">Cytoskeleton</location>
        <location evidence="1">Flagellum axoneme</location>
    </subcellularLocation>
</comment>
<evidence type="ECO:0000313" key="19">
    <source>
        <dbReference type="EMBL" id="KAL3064811.1"/>
    </source>
</evidence>
<dbReference type="PANTHER" id="PTHR35249">
    <property type="entry name" value="DYNEIN REGULATORY COMPLEX SUBUNIT 7"/>
    <property type="match status" value="1"/>
</dbReference>
<evidence type="ECO:0000256" key="1">
    <source>
        <dbReference type="ARBA" id="ARBA00004611"/>
    </source>
</evidence>
<keyword evidence="4" id="KW-0963">Cytoplasm</keyword>
<dbReference type="AlphaFoldDB" id="A0ABD2HG81"/>
<dbReference type="EMBL" id="JBIYXZ010002070">
    <property type="protein sequence ID" value="KAL3064811.1"/>
    <property type="molecule type" value="Genomic_DNA"/>
</dbReference>
<feature type="region of interest" description="Disordered" evidence="15">
    <location>
        <begin position="1"/>
        <end position="31"/>
    </location>
</feature>
<dbReference type="GO" id="GO:0030154">
    <property type="term" value="P:cell differentiation"/>
    <property type="evidence" value="ECO:0007669"/>
    <property type="project" value="UniProtKB-KW"/>
</dbReference>
<dbReference type="GO" id="GO:0007283">
    <property type="term" value="P:spermatogenesis"/>
    <property type="evidence" value="ECO:0007669"/>
    <property type="project" value="UniProtKB-KW"/>
</dbReference>
<evidence type="ECO:0000256" key="3">
    <source>
        <dbReference type="ARBA" id="ARBA00021303"/>
    </source>
</evidence>
<evidence type="ECO:0000256" key="5">
    <source>
        <dbReference type="ARBA" id="ARBA00022782"/>
    </source>
</evidence>
<reference evidence="19 20" key="2">
    <citation type="journal article" date="2024" name="G3 (Bethesda)">
        <title>The genome of the cryopelagic Antarctic bald notothen, Trematomus borchgrevinki.</title>
        <authorList>
            <person name="Rayamajhi N."/>
            <person name="Rivera-Colon A.G."/>
            <person name="Minhas B.F."/>
            <person name="Cheng C.C."/>
            <person name="Catchen J.M."/>
        </authorList>
    </citation>
    <scope>NUCLEOTIDE SEQUENCE [LARGE SCALE GENOMIC DNA]</scope>
    <source>
        <strain evidence="19">AGRC-2024</strain>
    </source>
</reference>
<dbReference type="SUPFAM" id="SSF54001">
    <property type="entry name" value="Cysteine proteinases"/>
    <property type="match status" value="1"/>
</dbReference>
<comment type="caution">
    <text evidence="19">The sequence shown here is derived from an EMBL/GenBank/DDBJ whole genome shotgun (WGS) entry which is preliminary data.</text>
</comment>
<evidence type="ECO:0000259" key="17">
    <source>
        <dbReference type="Pfam" id="PF24667"/>
    </source>
</evidence>
<reference evidence="19 20" key="1">
    <citation type="journal article" date="2022" name="G3 (Bethesda)">
        <title>Evaluating Illumina-, Nanopore-, and PacBio-based genome assembly strategies with the bald notothen, Trematomus borchgrevinki.</title>
        <authorList>
            <person name="Rayamajhi N."/>
            <person name="Cheng C.C."/>
            <person name="Catchen J.M."/>
        </authorList>
    </citation>
    <scope>NUCLEOTIDE SEQUENCE [LARGE SCALE GENOMIC DNA]</scope>
    <source>
        <strain evidence="19">AGRC-2024</strain>
    </source>
</reference>
<protein>
    <recommendedName>
        <fullName evidence="3">Dynein regulatory complex subunit 7</fullName>
    </recommendedName>
    <alternativeName>
        <fullName evidence="12">Coiled-coil domain-containing protein 135</fullName>
    </alternativeName>
    <alternativeName>
        <fullName evidence="13">Coiled-coil domain-containing protein lobo homolog</fullName>
    </alternativeName>
</protein>
<organism evidence="19 20">
    <name type="scientific">Pagothenia borchgrevinki</name>
    <name type="common">Bald rockcod</name>
    <name type="synonym">Trematomus borchgrevinki</name>
    <dbReference type="NCBI Taxonomy" id="8213"/>
    <lineage>
        <taxon>Eukaryota</taxon>
        <taxon>Metazoa</taxon>
        <taxon>Chordata</taxon>
        <taxon>Craniata</taxon>
        <taxon>Vertebrata</taxon>
        <taxon>Euteleostomi</taxon>
        <taxon>Actinopterygii</taxon>
        <taxon>Neopterygii</taxon>
        <taxon>Teleostei</taxon>
        <taxon>Neoteleostei</taxon>
        <taxon>Acanthomorphata</taxon>
        <taxon>Eupercaria</taxon>
        <taxon>Perciformes</taxon>
        <taxon>Notothenioidei</taxon>
        <taxon>Nototheniidae</taxon>
        <taxon>Pagothenia</taxon>
    </lineage>
</organism>
<dbReference type="Proteomes" id="UP001619887">
    <property type="component" value="Unassembled WGS sequence"/>
</dbReference>
<feature type="domain" description="Dynein regulatory complex subunit 7 MORN" evidence="17">
    <location>
        <begin position="397"/>
        <end position="678"/>
    </location>
</feature>
<name>A0ABD2HG81_PAGBO</name>
<feature type="domain" description="CEP76/DRC7 peptidase-like" evidence="16">
    <location>
        <begin position="265"/>
        <end position="337"/>
    </location>
</feature>
<evidence type="ECO:0000256" key="7">
    <source>
        <dbReference type="ARBA" id="ARBA00022871"/>
    </source>
</evidence>
<evidence type="ECO:0000256" key="14">
    <source>
        <dbReference type="SAM" id="Coils"/>
    </source>
</evidence>
<proteinExistence type="inferred from homology"/>
<dbReference type="InterPro" id="IPR056291">
    <property type="entry name" value="MORN_DRC7"/>
</dbReference>
<keyword evidence="7" id="KW-0744">Spermatogenesis</keyword>
<evidence type="ECO:0000256" key="2">
    <source>
        <dbReference type="ARBA" id="ARBA00010738"/>
    </source>
</evidence>
<dbReference type="InterPro" id="IPR038765">
    <property type="entry name" value="Papain-like_cys_pep_sf"/>
</dbReference>
<evidence type="ECO:0000256" key="10">
    <source>
        <dbReference type="ARBA" id="ARBA00023212"/>
    </source>
</evidence>
<dbReference type="PANTHER" id="PTHR35249:SF2">
    <property type="entry name" value="DYNEIN REGULATORY COMPLEX SUBUNIT 7"/>
    <property type="match status" value="1"/>
</dbReference>
<accession>A0ABD2HG81</accession>
<evidence type="ECO:0000256" key="15">
    <source>
        <dbReference type="SAM" id="MobiDB-lite"/>
    </source>
</evidence>
<keyword evidence="9" id="KW-0969">Cilium</keyword>
<keyword evidence="20" id="KW-1185">Reference proteome</keyword>
<dbReference type="Pfam" id="PF24667">
    <property type="entry name" value="MORN_DRC7"/>
    <property type="match status" value="1"/>
</dbReference>
<sequence length="835" mass="98300">METVVESNSEEQDRGGETEEEEEDDREPMKMEKSVSAFQELHLKVDELCPESYRVNSPNQIRLLAIADNFQRQYSLLYPDRKPLLLCPVNECGVKKFVSMTLRPTPTVFPELFAWEGCASFVADFLSLDPLEPPVDLPRYLFSSSSVLQNQSATCFESATLLCSLLLGNHYDAYCVSGYAVREMCLMDRSLQECPLLDTQVKGKISEEEPEENKYTVKPLREMKSRFLTQLEKKKQEAEAALLHKQKLQEETEQPPADPLRGLRVHCWVLVLSGSRSVRENFFIDPLSGNSYPSEDVNFLGIESVWNNLNYYVNMQDCRDGCADMVYDLEDIKLWEPVLYGATSKKQLILEVSKKKIMSKFTNNDEDEQQLRVFEMPRSWVSYVNISKKDLESRWPGRQEVTRYRKAKLEKFAVYLSQDGLVTRLTRYKDLDCTKVVMVRELYHQRNDHLVEREINEVDKFTTERFRRGRPFHLLFHRYTSNSTDTEREMEFSSDRGEDLLRRVESSDEMTESFEGRRDFLYCRHVVFKPQIKLSREDLESHLKIREIEKIVERFRRDRAKSASEDVAERVFLLNERRIELTYHLEDHRFIPSKRSFIKPLEATDKEKAEAFRLDMVSSFQVDPSEKPLKTLTLYQMLMSLMKGEEEVVLQVRNSKKEVQEIVDCREQEEEDLHLHLSPWTTSGVTQARSQREEMDRLDAEERRWIKEKEKDVLAPLLLRLNDTETLSAGDAKQIHQDCLSGFKQRLVEQANLIQERYEKETQELQRKQQSFQKNQLHMTKGQEKDYQTYCTEKILRINVAKKRLKMHKEAAPHKYKALDQRLKRDPRLAPHLLY</sequence>
<dbReference type="Pfam" id="PF24671">
    <property type="entry name" value="DRC7_C"/>
    <property type="match status" value="1"/>
</dbReference>
<feature type="domain" description="Dynein regulatory complex subunit 7 C-terminal" evidence="18">
    <location>
        <begin position="725"/>
        <end position="833"/>
    </location>
</feature>
<comment type="similarity">
    <text evidence="2">Belongs to the DRC7 family.</text>
</comment>
<evidence type="ECO:0000256" key="9">
    <source>
        <dbReference type="ARBA" id="ARBA00023069"/>
    </source>
</evidence>
<evidence type="ECO:0000256" key="8">
    <source>
        <dbReference type="ARBA" id="ARBA00023054"/>
    </source>
</evidence>
<keyword evidence="5" id="KW-0221">Differentiation</keyword>
<evidence type="ECO:0000313" key="20">
    <source>
        <dbReference type="Proteomes" id="UP001619887"/>
    </source>
</evidence>
<gene>
    <name evidence="19" type="ORF">OYC64_000943</name>
</gene>
<evidence type="ECO:0000259" key="16">
    <source>
        <dbReference type="Pfam" id="PF24656"/>
    </source>
</evidence>
<dbReference type="InterPro" id="IPR056292">
    <property type="entry name" value="DRC7_C"/>
</dbReference>
<evidence type="ECO:0000259" key="18">
    <source>
        <dbReference type="Pfam" id="PF24671"/>
    </source>
</evidence>
<feature type="coiled-coil region" evidence="14">
    <location>
        <begin position="744"/>
        <end position="775"/>
    </location>
</feature>
<evidence type="ECO:0000256" key="6">
    <source>
        <dbReference type="ARBA" id="ARBA00022846"/>
    </source>
</evidence>
<evidence type="ECO:0000256" key="4">
    <source>
        <dbReference type="ARBA" id="ARBA00022490"/>
    </source>
</evidence>
<evidence type="ECO:0000256" key="12">
    <source>
        <dbReference type="ARBA" id="ARBA00031627"/>
    </source>
</evidence>
<evidence type="ECO:0000256" key="13">
    <source>
        <dbReference type="ARBA" id="ARBA00031733"/>
    </source>
</evidence>
<keyword evidence="10" id="KW-0206">Cytoskeleton</keyword>
<keyword evidence="8 14" id="KW-0175">Coiled coil</keyword>
<keyword evidence="6" id="KW-0282">Flagellum</keyword>
<evidence type="ECO:0000256" key="11">
    <source>
        <dbReference type="ARBA" id="ARBA00023273"/>
    </source>
</evidence>
<dbReference type="InterPro" id="IPR056290">
    <property type="entry name" value="CEPT76/DRC7_peptidase-like_dom"/>
</dbReference>
<dbReference type="InterPro" id="IPR033551">
    <property type="entry name" value="DRC7/lobo"/>
</dbReference>
<keyword evidence="11" id="KW-0966">Cell projection</keyword>